<dbReference type="EMBL" id="JAAMPC010000001">
    <property type="protein sequence ID" value="KAG2330175.1"/>
    <property type="molecule type" value="Genomic_DNA"/>
</dbReference>
<evidence type="ECO:0000313" key="2">
    <source>
        <dbReference type="EMBL" id="KAG2330175.1"/>
    </source>
</evidence>
<keyword evidence="3" id="KW-1185">Reference proteome</keyword>
<gene>
    <name evidence="2" type="ORF">Bca52824_001355</name>
</gene>
<sequence>MASSIVTASRVDHAMDENVKKRTKGITRSLSFTTLDDQEPFIVAGDNQIIGALNDIEIEDQQDEGMMDCEVEDNDLLGLNLTEMEDNEAQHDPKMATSRPDGQASQSSRQGTKANVPLGFRS</sequence>
<evidence type="ECO:0000256" key="1">
    <source>
        <dbReference type="SAM" id="MobiDB-lite"/>
    </source>
</evidence>
<proteinExistence type="predicted"/>
<protein>
    <submittedName>
        <fullName evidence="2">Uncharacterized protein</fullName>
    </submittedName>
</protein>
<dbReference type="AlphaFoldDB" id="A0A8X8BCM6"/>
<name>A0A8X8BCM6_BRACI</name>
<dbReference type="Proteomes" id="UP000886595">
    <property type="component" value="Unassembled WGS sequence"/>
</dbReference>
<evidence type="ECO:0000313" key="3">
    <source>
        <dbReference type="Proteomes" id="UP000886595"/>
    </source>
</evidence>
<comment type="caution">
    <text evidence="2">The sequence shown here is derived from an EMBL/GenBank/DDBJ whole genome shotgun (WGS) entry which is preliminary data.</text>
</comment>
<organism evidence="2 3">
    <name type="scientific">Brassica carinata</name>
    <name type="common">Ethiopian mustard</name>
    <name type="synonym">Abyssinian cabbage</name>
    <dbReference type="NCBI Taxonomy" id="52824"/>
    <lineage>
        <taxon>Eukaryota</taxon>
        <taxon>Viridiplantae</taxon>
        <taxon>Streptophyta</taxon>
        <taxon>Embryophyta</taxon>
        <taxon>Tracheophyta</taxon>
        <taxon>Spermatophyta</taxon>
        <taxon>Magnoliopsida</taxon>
        <taxon>eudicotyledons</taxon>
        <taxon>Gunneridae</taxon>
        <taxon>Pentapetalae</taxon>
        <taxon>rosids</taxon>
        <taxon>malvids</taxon>
        <taxon>Brassicales</taxon>
        <taxon>Brassicaceae</taxon>
        <taxon>Brassiceae</taxon>
        <taxon>Brassica</taxon>
    </lineage>
</organism>
<feature type="region of interest" description="Disordered" evidence="1">
    <location>
        <begin position="81"/>
        <end position="122"/>
    </location>
</feature>
<reference evidence="2 3" key="1">
    <citation type="submission" date="2020-02" db="EMBL/GenBank/DDBJ databases">
        <authorList>
            <person name="Ma Q."/>
            <person name="Huang Y."/>
            <person name="Song X."/>
            <person name="Pei D."/>
        </authorList>
    </citation>
    <scope>NUCLEOTIDE SEQUENCE [LARGE SCALE GENOMIC DNA]</scope>
    <source>
        <strain evidence="2">Sxm20200214</strain>
        <tissue evidence="2">Leaf</tissue>
    </source>
</reference>
<feature type="compositionally biased region" description="Polar residues" evidence="1">
    <location>
        <begin position="103"/>
        <end position="113"/>
    </location>
</feature>
<accession>A0A8X8BCM6</accession>